<evidence type="ECO:0000313" key="3">
    <source>
        <dbReference type="Proteomes" id="UP000729402"/>
    </source>
</evidence>
<protein>
    <submittedName>
        <fullName evidence="2">Uncharacterized protein</fullName>
    </submittedName>
</protein>
<name>A0A8J5W7J3_ZIZPA</name>
<accession>A0A8J5W7J3</accession>
<reference evidence="2" key="2">
    <citation type="submission" date="2021-02" db="EMBL/GenBank/DDBJ databases">
        <authorList>
            <person name="Kimball J.A."/>
            <person name="Haas M.W."/>
            <person name="Macchietto M."/>
            <person name="Kono T."/>
            <person name="Duquette J."/>
            <person name="Shao M."/>
        </authorList>
    </citation>
    <scope>NUCLEOTIDE SEQUENCE</scope>
    <source>
        <tissue evidence="2">Fresh leaf tissue</tissue>
    </source>
</reference>
<proteinExistence type="predicted"/>
<dbReference type="Proteomes" id="UP000729402">
    <property type="component" value="Unassembled WGS sequence"/>
</dbReference>
<keyword evidence="3" id="KW-1185">Reference proteome</keyword>
<feature type="region of interest" description="Disordered" evidence="1">
    <location>
        <begin position="85"/>
        <end position="116"/>
    </location>
</feature>
<evidence type="ECO:0000313" key="2">
    <source>
        <dbReference type="EMBL" id="KAG8084502.1"/>
    </source>
</evidence>
<dbReference type="EMBL" id="JAAALK010000082">
    <property type="protein sequence ID" value="KAG8084502.1"/>
    <property type="molecule type" value="Genomic_DNA"/>
</dbReference>
<evidence type="ECO:0000256" key="1">
    <source>
        <dbReference type="SAM" id="MobiDB-lite"/>
    </source>
</evidence>
<reference evidence="2" key="1">
    <citation type="journal article" date="2021" name="bioRxiv">
        <title>Whole Genome Assembly and Annotation of Northern Wild Rice, Zizania palustris L., Supports a Whole Genome Duplication in the Zizania Genus.</title>
        <authorList>
            <person name="Haas M."/>
            <person name="Kono T."/>
            <person name="Macchietto M."/>
            <person name="Millas R."/>
            <person name="McGilp L."/>
            <person name="Shao M."/>
            <person name="Duquette J."/>
            <person name="Hirsch C.N."/>
            <person name="Kimball J."/>
        </authorList>
    </citation>
    <scope>NUCLEOTIDE SEQUENCE</scope>
    <source>
        <tissue evidence="2">Fresh leaf tissue</tissue>
    </source>
</reference>
<sequence length="148" mass="16385">MDASPPRSSPSRQARNFDLTCEPQDEEINASMDWGDIDEWDGHAHELDYDMLWNDGEDICPLSMLQVFWFPSCSVAQIKIAHGLDDGEDAHGEDDGEDAHGENSGEGPHADGGGSSVRKHRFYSNELKVAIYLKLLAHTTPPVLHRGV</sequence>
<feature type="compositionally biased region" description="Acidic residues" evidence="1">
    <location>
        <begin position="86"/>
        <end position="97"/>
    </location>
</feature>
<dbReference type="OrthoDB" id="690794at2759"/>
<comment type="caution">
    <text evidence="2">The sequence shown here is derived from an EMBL/GenBank/DDBJ whole genome shotgun (WGS) entry which is preliminary data.</text>
</comment>
<organism evidence="2 3">
    <name type="scientific">Zizania palustris</name>
    <name type="common">Northern wild rice</name>
    <dbReference type="NCBI Taxonomy" id="103762"/>
    <lineage>
        <taxon>Eukaryota</taxon>
        <taxon>Viridiplantae</taxon>
        <taxon>Streptophyta</taxon>
        <taxon>Embryophyta</taxon>
        <taxon>Tracheophyta</taxon>
        <taxon>Spermatophyta</taxon>
        <taxon>Magnoliopsida</taxon>
        <taxon>Liliopsida</taxon>
        <taxon>Poales</taxon>
        <taxon>Poaceae</taxon>
        <taxon>BOP clade</taxon>
        <taxon>Oryzoideae</taxon>
        <taxon>Oryzeae</taxon>
        <taxon>Zizaniinae</taxon>
        <taxon>Zizania</taxon>
    </lineage>
</organism>
<gene>
    <name evidence="2" type="ORF">GUJ93_ZPchr0010g9395</name>
</gene>
<dbReference type="AlphaFoldDB" id="A0A8J5W7J3"/>